<reference evidence="11" key="1">
    <citation type="submission" date="2017-02" db="UniProtKB">
        <authorList>
            <consortium name="WormBaseParasite"/>
        </authorList>
    </citation>
    <scope>IDENTIFICATION</scope>
</reference>
<protein>
    <submittedName>
        <fullName evidence="11">Sorting nexin</fullName>
    </submittedName>
</protein>
<feature type="compositionally biased region" description="Polar residues" evidence="7">
    <location>
        <begin position="207"/>
        <end position="227"/>
    </location>
</feature>
<accession>A0A0N4ZBY5</accession>
<feature type="domain" description="PX" evidence="9">
    <location>
        <begin position="319"/>
        <end position="428"/>
    </location>
</feature>
<feature type="compositionally biased region" description="Polar residues" evidence="7">
    <location>
        <begin position="251"/>
        <end position="267"/>
    </location>
</feature>
<dbReference type="PANTHER" id="PTHR45827">
    <property type="entry name" value="SORTING NEXIN"/>
    <property type="match status" value="1"/>
</dbReference>
<keyword evidence="10" id="KW-1185">Reference proteome</keyword>
<dbReference type="PRINTS" id="PR00452">
    <property type="entry name" value="SH3DOMAIN"/>
</dbReference>
<dbReference type="CDD" id="cd06862">
    <property type="entry name" value="PX_SNX9_18_like"/>
    <property type="match status" value="1"/>
</dbReference>
<evidence type="ECO:0000256" key="5">
    <source>
        <dbReference type="ARBA" id="ARBA00023329"/>
    </source>
</evidence>
<dbReference type="InterPro" id="IPR036028">
    <property type="entry name" value="SH3-like_dom_sf"/>
</dbReference>
<evidence type="ECO:0000256" key="6">
    <source>
        <dbReference type="PROSITE-ProRule" id="PRU00192"/>
    </source>
</evidence>
<proteinExistence type="inferred from homology"/>
<dbReference type="GO" id="GO:0097320">
    <property type="term" value="P:plasma membrane tubulation"/>
    <property type="evidence" value="ECO:0007669"/>
    <property type="project" value="TreeGrafter"/>
</dbReference>
<dbReference type="FunFam" id="3.30.1520.10:FF:000004">
    <property type="entry name" value="Sorting nexin"/>
    <property type="match status" value="1"/>
</dbReference>
<evidence type="ECO:0000259" key="9">
    <source>
        <dbReference type="PROSITE" id="PS50195"/>
    </source>
</evidence>
<dbReference type="WBParaSite" id="PTRK_0000504100.1">
    <property type="protein sequence ID" value="PTRK_0000504100.1"/>
    <property type="gene ID" value="PTRK_0000504100"/>
</dbReference>
<dbReference type="GO" id="GO:0006897">
    <property type="term" value="P:endocytosis"/>
    <property type="evidence" value="ECO:0007669"/>
    <property type="project" value="TreeGrafter"/>
</dbReference>
<dbReference type="InterPro" id="IPR036871">
    <property type="entry name" value="PX_dom_sf"/>
</dbReference>
<feature type="region of interest" description="Disordered" evidence="7">
    <location>
        <begin position="248"/>
        <end position="267"/>
    </location>
</feature>
<dbReference type="GO" id="GO:0005886">
    <property type="term" value="C:plasma membrane"/>
    <property type="evidence" value="ECO:0007669"/>
    <property type="project" value="TreeGrafter"/>
</dbReference>
<dbReference type="SUPFAM" id="SSF50044">
    <property type="entry name" value="SH3-domain"/>
    <property type="match status" value="1"/>
</dbReference>
<dbReference type="AlphaFoldDB" id="A0A0N4ZBY5"/>
<dbReference type="SMART" id="SM00326">
    <property type="entry name" value="SH3"/>
    <property type="match status" value="1"/>
</dbReference>
<dbReference type="InterPro" id="IPR001683">
    <property type="entry name" value="PX_dom"/>
</dbReference>
<dbReference type="GO" id="GO:0016197">
    <property type="term" value="P:endosomal transport"/>
    <property type="evidence" value="ECO:0007669"/>
    <property type="project" value="TreeGrafter"/>
</dbReference>
<evidence type="ECO:0000259" key="8">
    <source>
        <dbReference type="PROSITE" id="PS50002"/>
    </source>
</evidence>
<dbReference type="PANTHER" id="PTHR45827:SF1">
    <property type="entry name" value="SORTING NEXIN"/>
    <property type="match status" value="1"/>
</dbReference>
<dbReference type="InterPro" id="IPR019497">
    <property type="entry name" value="Sorting_nexin_WASP-bd-dom"/>
</dbReference>
<keyword evidence="3 6" id="KW-0728">SH3 domain</keyword>
<feature type="region of interest" description="Disordered" evidence="7">
    <location>
        <begin position="117"/>
        <end position="241"/>
    </location>
</feature>
<dbReference type="InterPro" id="IPR001452">
    <property type="entry name" value="SH3_domain"/>
</dbReference>
<dbReference type="CDD" id="cd11763">
    <property type="entry name" value="SH3_SNX9_like"/>
    <property type="match status" value="1"/>
</dbReference>
<comment type="subcellular location">
    <subcellularLocation>
        <location evidence="1">Cytoplasmic vesicle membrane</location>
    </subcellularLocation>
</comment>
<evidence type="ECO:0000256" key="4">
    <source>
        <dbReference type="ARBA" id="ARBA00023136"/>
    </source>
</evidence>
<evidence type="ECO:0000256" key="2">
    <source>
        <dbReference type="ARBA" id="ARBA00010883"/>
    </source>
</evidence>
<feature type="compositionally biased region" description="Basic and acidic residues" evidence="7">
    <location>
        <begin position="161"/>
        <end position="172"/>
    </location>
</feature>
<comment type="similarity">
    <text evidence="2">Belongs to the sorting nexin family.</text>
</comment>
<evidence type="ECO:0000313" key="10">
    <source>
        <dbReference type="Proteomes" id="UP000038045"/>
    </source>
</evidence>
<dbReference type="GO" id="GO:0035091">
    <property type="term" value="F:phosphatidylinositol binding"/>
    <property type="evidence" value="ECO:0007669"/>
    <property type="project" value="InterPro"/>
</dbReference>
<feature type="domain" description="SH3" evidence="8">
    <location>
        <begin position="1"/>
        <end position="61"/>
    </location>
</feature>
<dbReference type="Proteomes" id="UP000038045">
    <property type="component" value="Unplaced"/>
</dbReference>
<dbReference type="STRING" id="131310.A0A0N4ZBY5"/>
<dbReference type="SMART" id="SM00312">
    <property type="entry name" value="PX"/>
    <property type="match status" value="1"/>
</dbReference>
<feature type="compositionally biased region" description="Acidic residues" evidence="7">
    <location>
        <begin position="147"/>
        <end position="160"/>
    </location>
</feature>
<dbReference type="Pfam" id="PF10456">
    <property type="entry name" value="BAR_3_WASP_bdg"/>
    <property type="match status" value="1"/>
</dbReference>
<keyword evidence="5" id="KW-0968">Cytoplasmic vesicle</keyword>
<dbReference type="PROSITE" id="PS50002">
    <property type="entry name" value="SH3"/>
    <property type="match status" value="1"/>
</dbReference>
<dbReference type="Pfam" id="PF14604">
    <property type="entry name" value="SH3_9"/>
    <property type="match status" value="1"/>
</dbReference>
<dbReference type="Gene3D" id="3.30.1520.10">
    <property type="entry name" value="Phox-like domain"/>
    <property type="match status" value="1"/>
</dbReference>
<keyword evidence="4" id="KW-0472">Membrane</keyword>
<evidence type="ECO:0000256" key="7">
    <source>
        <dbReference type="SAM" id="MobiDB-lite"/>
    </source>
</evidence>
<sequence length="662" mass="75460">MSQVRACYDFEAQPGSGELSIKENEILTVIREKIEGGWMEGRNSEGKHGLFPESYVVKIQPLTTNVISAPVVLPNPIPQEIITPSRNLQNPFDSMWDGQQQTPLLHQQSYPNLQTSTQRTVVESSKVPSNQPLYPNISNNDATNQFDDFDDEWTDDEDEIGESRKSIDEGRKNSAHGRKSSRRGSKVPSRSTFDSKTDLSTDEDGPSISTGYRSTHSNPKSSNSISLINDHGQGSSNLGVNSSLNRMAVSRSKSAGTDVTGGANKQGTAKMKQINRFSNFVKSGMEGYILGQSKVELRPRYTIVKRGDSIEWVRDKPFVEITVEDPKKESKLKGLKSFIAYQLSNSNNKMQVSRRYKHFDWLHEQLSNKFLLIPIPPLPEKQVSGRYEEDLIEHRKNILQLWVNKICAHPILSNSDVWNHFIYCNDEKEWKAGKRASERDEYVGGNFFLNLVVPDQMVNPAELDRQTELFNRSSKSIDESVRILYDKLFETQKRMAGPYKANFKKLSDAFDALYIAFEIDNSQKSRSISSAIKESSRILSKIGDDHEFHAKKNIEITLDWLYTYKGILSSIPDILNVHKSCLNKMKENERLLDEGKVTAHQAKMVQRNVDTTSYALMAEINHLTNERANDFNHMLEAFFSQQAEFYINIGRQFETLAKRFRK</sequence>
<organism evidence="10 11">
    <name type="scientific">Parastrongyloides trichosuri</name>
    <name type="common">Possum-specific nematode worm</name>
    <dbReference type="NCBI Taxonomy" id="131310"/>
    <lineage>
        <taxon>Eukaryota</taxon>
        <taxon>Metazoa</taxon>
        <taxon>Ecdysozoa</taxon>
        <taxon>Nematoda</taxon>
        <taxon>Chromadorea</taxon>
        <taxon>Rhabditida</taxon>
        <taxon>Tylenchina</taxon>
        <taxon>Panagrolaimomorpha</taxon>
        <taxon>Strongyloidoidea</taxon>
        <taxon>Strongyloididae</taxon>
        <taxon>Parastrongyloides</taxon>
    </lineage>
</organism>
<dbReference type="SUPFAM" id="SSF64268">
    <property type="entry name" value="PX domain"/>
    <property type="match status" value="1"/>
</dbReference>
<dbReference type="Gene3D" id="1.20.1270.60">
    <property type="entry name" value="Arfaptin homology (AH) domain/BAR domain"/>
    <property type="match status" value="1"/>
</dbReference>
<dbReference type="Pfam" id="PF00787">
    <property type="entry name" value="PX"/>
    <property type="match status" value="1"/>
</dbReference>
<dbReference type="GO" id="GO:0030659">
    <property type="term" value="C:cytoplasmic vesicle membrane"/>
    <property type="evidence" value="ECO:0007669"/>
    <property type="project" value="UniProtKB-SubCell"/>
</dbReference>
<evidence type="ECO:0000256" key="1">
    <source>
        <dbReference type="ARBA" id="ARBA00004156"/>
    </source>
</evidence>
<dbReference type="InterPro" id="IPR027267">
    <property type="entry name" value="AH/BAR_dom_sf"/>
</dbReference>
<dbReference type="PROSITE" id="PS50195">
    <property type="entry name" value="PX"/>
    <property type="match status" value="1"/>
</dbReference>
<evidence type="ECO:0000313" key="11">
    <source>
        <dbReference type="WBParaSite" id="PTRK_0000504100.1"/>
    </source>
</evidence>
<dbReference type="Gene3D" id="2.30.30.40">
    <property type="entry name" value="SH3 Domains"/>
    <property type="match status" value="1"/>
</dbReference>
<feature type="compositionally biased region" description="Basic residues" evidence="7">
    <location>
        <begin position="173"/>
        <end position="185"/>
    </location>
</feature>
<name>A0A0N4ZBY5_PARTI</name>
<feature type="compositionally biased region" description="Polar residues" evidence="7">
    <location>
        <begin position="117"/>
        <end position="146"/>
    </location>
</feature>
<evidence type="ECO:0000256" key="3">
    <source>
        <dbReference type="ARBA" id="ARBA00022443"/>
    </source>
</evidence>